<dbReference type="AlphaFoldDB" id="A0AAD8YCQ6"/>
<dbReference type="InterPro" id="IPR013543">
    <property type="entry name" value="Ca/CaM-dep_prot_kinase-assoc"/>
</dbReference>
<feature type="chain" id="PRO_5041907631" description="Calcium/calmodulin-dependent protein kinase II association-domain domain-containing protein" evidence="1">
    <location>
        <begin position="21"/>
        <end position="477"/>
    </location>
</feature>
<reference evidence="3" key="1">
    <citation type="submission" date="2023-06" db="EMBL/GenBank/DDBJ databases">
        <title>Survivors Of The Sea: Transcriptome response of Skeletonema marinoi to long-term dormancy.</title>
        <authorList>
            <person name="Pinder M.I.M."/>
            <person name="Kourtchenko O."/>
            <person name="Robertson E.K."/>
            <person name="Larsson T."/>
            <person name="Maumus F."/>
            <person name="Osuna-Cruz C.M."/>
            <person name="Vancaester E."/>
            <person name="Stenow R."/>
            <person name="Vandepoele K."/>
            <person name="Ploug H."/>
            <person name="Bruchert V."/>
            <person name="Godhe A."/>
            <person name="Topel M."/>
        </authorList>
    </citation>
    <scope>NUCLEOTIDE SEQUENCE</scope>
    <source>
        <strain evidence="3">R05AC</strain>
    </source>
</reference>
<accession>A0AAD8YCQ6</accession>
<dbReference type="EMBL" id="JATAAI010000008">
    <property type="protein sequence ID" value="KAK1744021.1"/>
    <property type="molecule type" value="Genomic_DNA"/>
</dbReference>
<dbReference type="Proteomes" id="UP001224775">
    <property type="component" value="Unassembled WGS sequence"/>
</dbReference>
<dbReference type="SUPFAM" id="SSF54427">
    <property type="entry name" value="NTF2-like"/>
    <property type="match status" value="3"/>
</dbReference>
<evidence type="ECO:0000256" key="1">
    <source>
        <dbReference type="SAM" id="SignalP"/>
    </source>
</evidence>
<dbReference type="GO" id="GO:0005516">
    <property type="term" value="F:calmodulin binding"/>
    <property type="evidence" value="ECO:0007669"/>
    <property type="project" value="InterPro"/>
</dbReference>
<dbReference type="Pfam" id="PF08332">
    <property type="entry name" value="CaMKII_AD"/>
    <property type="match status" value="3"/>
</dbReference>
<evidence type="ECO:0000259" key="2">
    <source>
        <dbReference type="Pfam" id="PF08332"/>
    </source>
</evidence>
<organism evidence="3 4">
    <name type="scientific">Skeletonema marinoi</name>
    <dbReference type="NCBI Taxonomy" id="267567"/>
    <lineage>
        <taxon>Eukaryota</taxon>
        <taxon>Sar</taxon>
        <taxon>Stramenopiles</taxon>
        <taxon>Ochrophyta</taxon>
        <taxon>Bacillariophyta</taxon>
        <taxon>Coscinodiscophyceae</taxon>
        <taxon>Thalassiosirophycidae</taxon>
        <taxon>Thalassiosirales</taxon>
        <taxon>Skeletonemataceae</taxon>
        <taxon>Skeletonema</taxon>
        <taxon>Skeletonema marinoi-dohrnii complex</taxon>
    </lineage>
</organism>
<feature type="domain" description="Calcium/calmodulin-dependent protein kinase II association-domain" evidence="2">
    <location>
        <begin position="336"/>
        <end position="454"/>
    </location>
</feature>
<name>A0AAD8YCQ6_9STRA</name>
<evidence type="ECO:0000313" key="3">
    <source>
        <dbReference type="EMBL" id="KAK1744021.1"/>
    </source>
</evidence>
<protein>
    <recommendedName>
        <fullName evidence="2">Calcium/calmodulin-dependent protein kinase II association-domain domain-containing protein</fullName>
    </recommendedName>
</protein>
<dbReference type="InterPro" id="IPR011944">
    <property type="entry name" value="Steroid_delta5-4_isomerase"/>
</dbReference>
<evidence type="ECO:0000313" key="4">
    <source>
        <dbReference type="Proteomes" id="UP001224775"/>
    </source>
</evidence>
<sequence length="477" mass="52937">MRFTAAILSIGLTRLTHSSAFAPVAITAASRSLSTTTSLSGGVLTDLVNAIDAPRITKVPAAAFSTAAPSPPTMPDITETEVRALFELWNQALATGDSRIVADRYIKSPMLLPTVSDQPRTDFDSVKDYFDAFLLKEPQGKILEGKIYIGDGWASDTGIYEFTMGTTGDKVKARYSYNYVQEDGQWKIQHHHSSVMPEEIALGKSITEDGVRELFGLWNNALATLDPKKVAARYAREGVLLPTVSDVPRTDFTSIEDYFINFLKNKPQGEILESHVTIGKNTCSDVGIYEFTMGSTGAKVKGRYSFVYVWEDDEWKINHHHSSVMPEGTMAQPIKEEEVRNLFQLWNSALATEDPDAVAKRYAKNAVLLPTVSDVPRTNYDLIKHYFVGFLTKKPQGEILESSVTIGHNWCQDAGIYEFTMGTTGDKVKGRYSFVYVWEDGQWKISHHHSSVMPEPFLGPAPKPVEESVEGVDTILS</sequence>
<keyword evidence="1" id="KW-0732">Signal</keyword>
<proteinExistence type="predicted"/>
<comment type="caution">
    <text evidence="3">The sequence shown here is derived from an EMBL/GenBank/DDBJ whole genome shotgun (WGS) entry which is preliminary data.</text>
</comment>
<dbReference type="Gene3D" id="3.10.450.50">
    <property type="match status" value="3"/>
</dbReference>
<feature type="domain" description="Calcium/calmodulin-dependent protein kinase II association-domain" evidence="2">
    <location>
        <begin position="79"/>
        <end position="197"/>
    </location>
</feature>
<dbReference type="InterPro" id="IPR032710">
    <property type="entry name" value="NTF2-like_dom_sf"/>
</dbReference>
<keyword evidence="4" id="KW-1185">Reference proteome</keyword>
<dbReference type="NCBIfam" id="TIGR02246">
    <property type="entry name" value="SgcJ/EcaC family oxidoreductase"/>
    <property type="match status" value="3"/>
</dbReference>
<gene>
    <name evidence="3" type="ORF">QTG54_005618</name>
</gene>
<feature type="domain" description="Calcium/calmodulin-dependent protein kinase II association-domain" evidence="2">
    <location>
        <begin position="211"/>
        <end position="326"/>
    </location>
</feature>
<feature type="signal peptide" evidence="1">
    <location>
        <begin position="1"/>
        <end position="20"/>
    </location>
</feature>
<dbReference type="GO" id="GO:0004683">
    <property type="term" value="F:calcium/calmodulin-dependent protein kinase activity"/>
    <property type="evidence" value="ECO:0007669"/>
    <property type="project" value="InterPro"/>
</dbReference>